<accession>A0A4R1M6A1</accession>
<evidence type="ECO:0000313" key="3">
    <source>
        <dbReference type="EMBL" id="TCK85273.1"/>
    </source>
</evidence>
<keyword evidence="2" id="KW-0732">Signal</keyword>
<keyword evidence="4" id="KW-1185">Reference proteome</keyword>
<evidence type="ECO:0000313" key="4">
    <source>
        <dbReference type="Proteomes" id="UP000294616"/>
    </source>
</evidence>
<dbReference type="SUPFAM" id="SSF48452">
    <property type="entry name" value="TPR-like"/>
    <property type="match status" value="1"/>
</dbReference>
<dbReference type="Gene3D" id="1.25.40.10">
    <property type="entry name" value="Tetratricopeptide repeat domain"/>
    <property type="match status" value="2"/>
</dbReference>
<dbReference type="AlphaFoldDB" id="A0A4R1M6A1"/>
<proteinExistence type="predicted"/>
<evidence type="ECO:0000256" key="2">
    <source>
        <dbReference type="SAM" id="SignalP"/>
    </source>
</evidence>
<sequence length="390" mass="42776">MKIKSLLLLAALFYSFGAFAQSGELKKGVASYNKFNQVKQIGTPALGMKDLEAAKTSLEKASSNDKTSNLSETWTYLALVYADYALVDKTPAAAEYKQKAIDAIAKAKAAEGNAEQAQNISAASSTLAEIELNAGVTAFEAKDYASAYQSFNKGLDYLPGDTLFSYYAGLAAINAKDYPNAIEKYKVLLGHEDFSTLPQIYLDLSRLYMISKDTVAAIKYAEEGSVKFPDNQQLATQNIELNLQAGHGEKLISSIAGQIEKNPGDARLQYYYGIALSSNKDEKAAKEAYIKAVELDPTFADAYVNLGVMLLDQGINMFREASKLPANQQSEYNERAKEGNALIEEAFPYLEKATEVAPTHAIAWQNLKTYYQIKENAEKVAEIEAKIKEL</sequence>
<comment type="caution">
    <text evidence="3">The sequence shown here is derived from an EMBL/GenBank/DDBJ whole genome shotgun (WGS) entry which is preliminary data.</text>
</comment>
<gene>
    <name evidence="3" type="ORF">C8N28_0576</name>
</gene>
<dbReference type="Pfam" id="PF13414">
    <property type="entry name" value="TPR_11"/>
    <property type="match status" value="1"/>
</dbReference>
<feature type="repeat" description="TPR" evidence="1">
    <location>
        <begin position="266"/>
        <end position="299"/>
    </location>
</feature>
<keyword evidence="1" id="KW-0802">TPR repeat</keyword>
<dbReference type="PROSITE" id="PS50005">
    <property type="entry name" value="TPR"/>
    <property type="match status" value="2"/>
</dbReference>
<feature type="signal peptide" evidence="2">
    <location>
        <begin position="1"/>
        <end position="20"/>
    </location>
</feature>
<dbReference type="OrthoDB" id="739506at2"/>
<feature type="chain" id="PRO_5020955569" evidence="2">
    <location>
        <begin position="21"/>
        <end position="390"/>
    </location>
</feature>
<dbReference type="Proteomes" id="UP000294616">
    <property type="component" value="Unassembled WGS sequence"/>
</dbReference>
<evidence type="ECO:0000256" key="1">
    <source>
        <dbReference type="PROSITE-ProRule" id="PRU00339"/>
    </source>
</evidence>
<feature type="repeat" description="TPR" evidence="1">
    <location>
        <begin position="128"/>
        <end position="161"/>
    </location>
</feature>
<dbReference type="RefSeq" id="WP_132221347.1">
    <property type="nucleotide sequence ID" value="NZ_SMGO01000001.1"/>
</dbReference>
<dbReference type="InterPro" id="IPR019734">
    <property type="entry name" value="TPR_rpt"/>
</dbReference>
<dbReference type="SMART" id="SM00028">
    <property type="entry name" value="TPR"/>
    <property type="match status" value="3"/>
</dbReference>
<name>A0A4R1M6A1_9SPHI</name>
<organism evidence="3 4">
    <name type="scientific">Albibacterium bauzanense</name>
    <dbReference type="NCBI Taxonomy" id="653929"/>
    <lineage>
        <taxon>Bacteria</taxon>
        <taxon>Pseudomonadati</taxon>
        <taxon>Bacteroidota</taxon>
        <taxon>Sphingobacteriia</taxon>
        <taxon>Sphingobacteriales</taxon>
        <taxon>Sphingobacteriaceae</taxon>
        <taxon>Albibacterium</taxon>
    </lineage>
</organism>
<reference evidence="3 4" key="1">
    <citation type="submission" date="2019-03" db="EMBL/GenBank/DDBJ databases">
        <title>Genomic Encyclopedia of Archaeal and Bacterial Type Strains, Phase II (KMG-II): from individual species to whole genera.</title>
        <authorList>
            <person name="Goeker M."/>
        </authorList>
    </citation>
    <scope>NUCLEOTIDE SEQUENCE [LARGE SCALE GENOMIC DNA]</scope>
    <source>
        <strain evidence="3 4">DSM 22554</strain>
    </source>
</reference>
<protein>
    <submittedName>
        <fullName evidence="3">TPR repeat protein</fullName>
    </submittedName>
</protein>
<dbReference type="InterPro" id="IPR011990">
    <property type="entry name" value="TPR-like_helical_dom_sf"/>
</dbReference>
<dbReference type="EMBL" id="SMGO01000001">
    <property type="protein sequence ID" value="TCK85273.1"/>
    <property type="molecule type" value="Genomic_DNA"/>
</dbReference>